<reference evidence="3" key="1">
    <citation type="submission" date="2018-05" db="EMBL/GenBank/DDBJ databases">
        <title>Pseudarcicella sp. HME7025 Genome sequencing and assembly.</title>
        <authorList>
            <person name="Kim H."/>
            <person name="Kang H."/>
            <person name="Joh K."/>
        </authorList>
    </citation>
    <scope>NUCLEOTIDE SEQUENCE [LARGE SCALE GENOMIC DNA]</scope>
    <source>
        <strain evidence="3">HME7025</strain>
    </source>
</reference>
<accession>A0A2S2DU08</accession>
<name>A0A2S2DU08_9BACT</name>
<proteinExistence type="predicted"/>
<evidence type="ECO:0008006" key="4">
    <source>
        <dbReference type="Google" id="ProtNLM"/>
    </source>
</evidence>
<keyword evidence="1" id="KW-0732">Signal</keyword>
<dbReference type="InterPro" id="IPR011042">
    <property type="entry name" value="6-blade_b-propeller_TolB-like"/>
</dbReference>
<dbReference type="KEGG" id="psez:HME7025_01030"/>
<organism evidence="2 3">
    <name type="scientific">Aquirufa nivalisilvae</name>
    <dbReference type="NCBI Taxonomy" id="2516557"/>
    <lineage>
        <taxon>Bacteria</taxon>
        <taxon>Pseudomonadati</taxon>
        <taxon>Bacteroidota</taxon>
        <taxon>Cytophagia</taxon>
        <taxon>Cytophagales</taxon>
        <taxon>Flectobacillaceae</taxon>
        <taxon>Aquirufa</taxon>
    </lineage>
</organism>
<dbReference type="RefSeq" id="WP_109322614.1">
    <property type="nucleotide sequence ID" value="NZ_CP029346.1"/>
</dbReference>
<dbReference type="EMBL" id="CP029346">
    <property type="protein sequence ID" value="AWL08894.1"/>
    <property type="molecule type" value="Genomic_DNA"/>
</dbReference>
<sequence length="270" mass="29391">MKKLLIALLALLSWTTQAQHTLEKVWESDTTLAVPESVLYHQGGLYAALIDGQPWDVDGKGEIAKLDKNGKILNASWVTGLNAPKGMGIWKQQLYVADVSEVVIIQLATGKITSKIPVEGATGLNDITVDKQGIVYVSDSKLGKVHRIENGKASLYLSDLKGVNGLKAVGDDLYMLTANVVFKAGADKKLVPVATTEIGGDGIEPVGNGDFVVSCWPGLIYYMDQAGKLTTMLDTREKKYNTADIGYNPEQHMVYVPTFFKKSIVAYKLR</sequence>
<keyword evidence="3" id="KW-1185">Reference proteome</keyword>
<dbReference type="Proteomes" id="UP000245468">
    <property type="component" value="Chromosome"/>
</dbReference>
<dbReference type="OrthoDB" id="7675395at2"/>
<dbReference type="Gene3D" id="2.120.10.30">
    <property type="entry name" value="TolB, C-terminal domain"/>
    <property type="match status" value="1"/>
</dbReference>
<feature type="signal peptide" evidence="1">
    <location>
        <begin position="1"/>
        <end position="18"/>
    </location>
</feature>
<evidence type="ECO:0000256" key="1">
    <source>
        <dbReference type="SAM" id="SignalP"/>
    </source>
</evidence>
<gene>
    <name evidence="2" type="ORF">HME7025_01030</name>
</gene>
<dbReference type="SUPFAM" id="SSF63829">
    <property type="entry name" value="Calcium-dependent phosphotriesterase"/>
    <property type="match status" value="1"/>
</dbReference>
<feature type="chain" id="PRO_5015447056" description="ATP-binding protein" evidence="1">
    <location>
        <begin position="19"/>
        <end position="270"/>
    </location>
</feature>
<protein>
    <recommendedName>
        <fullName evidence="4">ATP-binding protein</fullName>
    </recommendedName>
</protein>
<evidence type="ECO:0000313" key="3">
    <source>
        <dbReference type="Proteomes" id="UP000245468"/>
    </source>
</evidence>
<dbReference type="AlphaFoldDB" id="A0A2S2DU08"/>
<evidence type="ECO:0000313" key="2">
    <source>
        <dbReference type="EMBL" id="AWL08894.1"/>
    </source>
</evidence>